<evidence type="ECO:0000256" key="1">
    <source>
        <dbReference type="ARBA" id="ARBA00006484"/>
    </source>
</evidence>
<proteinExistence type="inferred from homology"/>
<dbReference type="PANTHER" id="PTHR43618:SF18">
    <property type="entry name" value="SHORT CHAIN DEHYDROGENASE_REDUCTASE FAMILY (AFU_ORTHOLOGUE AFUA_5G12480)"/>
    <property type="match status" value="1"/>
</dbReference>
<dbReference type="PANTHER" id="PTHR43618">
    <property type="entry name" value="7-ALPHA-HYDROXYSTEROID DEHYDROGENASE"/>
    <property type="match status" value="1"/>
</dbReference>
<organism evidence="4 5">
    <name type="scientific">Cytospora mali</name>
    <name type="common">Apple Valsa canker fungus</name>
    <name type="synonym">Valsa mali</name>
    <dbReference type="NCBI Taxonomy" id="578113"/>
    <lineage>
        <taxon>Eukaryota</taxon>
        <taxon>Fungi</taxon>
        <taxon>Dikarya</taxon>
        <taxon>Ascomycota</taxon>
        <taxon>Pezizomycotina</taxon>
        <taxon>Sordariomycetes</taxon>
        <taxon>Sordariomycetidae</taxon>
        <taxon>Diaporthales</taxon>
        <taxon>Cytosporaceae</taxon>
        <taxon>Cytospora</taxon>
    </lineage>
</organism>
<keyword evidence="3" id="KW-0560">Oxidoreductase</keyword>
<dbReference type="InterPro" id="IPR052178">
    <property type="entry name" value="Sec_Metab_Biosynth_SDR"/>
</dbReference>
<evidence type="ECO:0000313" key="4">
    <source>
        <dbReference type="EMBL" id="KUI72420.1"/>
    </source>
</evidence>
<dbReference type="SUPFAM" id="SSF51735">
    <property type="entry name" value="NAD(P)-binding Rossmann-fold domains"/>
    <property type="match status" value="1"/>
</dbReference>
<sequence length="124" mass="13152">MLNTNSAFRVDGIVAVVTGGGTEAPAVNGAREVYILGRRLEVLKESAAKYPDIMVPIACDVTSKESIQSAVDQVSQDVGYINPLVANSGIAGPANHYNQSLSLADLRAQLLSASMEDFTHKLFT</sequence>
<evidence type="ECO:0000256" key="3">
    <source>
        <dbReference type="ARBA" id="ARBA00023002"/>
    </source>
</evidence>
<reference evidence="4" key="1">
    <citation type="submission" date="2014-12" db="EMBL/GenBank/DDBJ databases">
        <title>Genome Sequence of Valsa Canker Pathogens Uncovers a Specific Adaption of Colonization on Woody Bark.</title>
        <authorList>
            <person name="Yin Z."/>
            <person name="Liu H."/>
            <person name="Gao X."/>
            <person name="Li Z."/>
            <person name="Song N."/>
            <person name="Ke X."/>
            <person name="Dai Q."/>
            <person name="Wu Y."/>
            <person name="Sun Y."/>
            <person name="Xu J.-R."/>
            <person name="Kang Z.K."/>
            <person name="Wang L."/>
            <person name="Huang L."/>
        </authorList>
    </citation>
    <scope>NUCLEOTIDE SEQUENCE [LARGE SCALE GENOMIC DNA]</scope>
    <source>
        <strain evidence="4">03-8</strain>
    </source>
</reference>
<dbReference type="InterPro" id="IPR036291">
    <property type="entry name" value="NAD(P)-bd_dom_sf"/>
</dbReference>
<protein>
    <submittedName>
        <fullName evidence="4">Uncharacterized protein</fullName>
    </submittedName>
</protein>
<keyword evidence="2" id="KW-0521">NADP</keyword>
<gene>
    <name evidence="4" type="ORF">VM1G_07665</name>
</gene>
<dbReference type="GO" id="GO:0016491">
    <property type="term" value="F:oxidoreductase activity"/>
    <property type="evidence" value="ECO:0007669"/>
    <property type="project" value="UniProtKB-KW"/>
</dbReference>
<dbReference type="InterPro" id="IPR002347">
    <property type="entry name" value="SDR_fam"/>
</dbReference>
<evidence type="ECO:0000256" key="2">
    <source>
        <dbReference type="ARBA" id="ARBA00022857"/>
    </source>
</evidence>
<dbReference type="EMBL" id="CM003105">
    <property type="protein sequence ID" value="KUI72420.1"/>
    <property type="molecule type" value="Genomic_DNA"/>
</dbReference>
<dbReference type="SMR" id="A0A194W8L8"/>
<dbReference type="OrthoDB" id="2962696at2759"/>
<dbReference type="Pfam" id="PF00106">
    <property type="entry name" value="adh_short"/>
    <property type="match status" value="1"/>
</dbReference>
<keyword evidence="5" id="KW-1185">Reference proteome</keyword>
<evidence type="ECO:0000313" key="5">
    <source>
        <dbReference type="Proteomes" id="UP000078559"/>
    </source>
</evidence>
<dbReference type="AlphaFoldDB" id="A0A194W8L8"/>
<dbReference type="Proteomes" id="UP000078559">
    <property type="component" value="Chromosome 8"/>
</dbReference>
<accession>A0A194W8L8</accession>
<dbReference type="Gene3D" id="3.40.50.720">
    <property type="entry name" value="NAD(P)-binding Rossmann-like Domain"/>
    <property type="match status" value="1"/>
</dbReference>
<name>A0A194W8L8_CYTMA</name>
<comment type="similarity">
    <text evidence="1">Belongs to the short-chain dehydrogenases/reductases (SDR) family.</text>
</comment>